<dbReference type="SUPFAM" id="SSF51905">
    <property type="entry name" value="FAD/NAD(P)-binding domain"/>
    <property type="match status" value="1"/>
</dbReference>
<feature type="non-terminal residue" evidence="6">
    <location>
        <position position="1"/>
    </location>
</feature>
<name>X0T425_9ZZZZ</name>
<keyword evidence="4" id="KW-0560">Oxidoreductase</keyword>
<dbReference type="Gene3D" id="3.50.50.60">
    <property type="entry name" value="FAD/NAD(P)-binding domain"/>
    <property type="match status" value="1"/>
</dbReference>
<dbReference type="PANTHER" id="PTHR42917:SF2">
    <property type="entry name" value="2,4-DIENOYL-COA REDUCTASE [(2E)-ENOYL-COA-PRODUCING]"/>
    <property type="match status" value="1"/>
</dbReference>
<dbReference type="InterPro" id="IPR023753">
    <property type="entry name" value="FAD/NAD-binding_dom"/>
</dbReference>
<keyword evidence="3" id="KW-0288">FMN</keyword>
<keyword evidence="2" id="KW-0285">Flavoprotein</keyword>
<evidence type="ECO:0000256" key="3">
    <source>
        <dbReference type="ARBA" id="ARBA00022643"/>
    </source>
</evidence>
<comment type="cofactor">
    <cofactor evidence="1">
        <name>FMN</name>
        <dbReference type="ChEBI" id="CHEBI:58210"/>
    </cofactor>
</comment>
<dbReference type="PANTHER" id="PTHR42917">
    <property type="entry name" value="2,4-DIENOYL-COA REDUCTASE"/>
    <property type="match status" value="1"/>
</dbReference>
<gene>
    <name evidence="6" type="ORF">S01H1_27180</name>
</gene>
<comment type="caution">
    <text evidence="6">The sequence shown here is derived from an EMBL/GenBank/DDBJ whole genome shotgun (WGS) entry which is preliminary data.</text>
</comment>
<reference evidence="6" key="1">
    <citation type="journal article" date="2014" name="Front. Microbiol.">
        <title>High frequency of phylogenetically diverse reductive dehalogenase-homologous genes in deep subseafloor sedimentary metagenomes.</title>
        <authorList>
            <person name="Kawai M."/>
            <person name="Futagami T."/>
            <person name="Toyoda A."/>
            <person name="Takaki Y."/>
            <person name="Nishi S."/>
            <person name="Hori S."/>
            <person name="Arai W."/>
            <person name="Tsubouchi T."/>
            <person name="Morono Y."/>
            <person name="Uchiyama I."/>
            <person name="Ito T."/>
            <person name="Fujiyama A."/>
            <person name="Inagaki F."/>
            <person name="Takami H."/>
        </authorList>
    </citation>
    <scope>NUCLEOTIDE SEQUENCE</scope>
    <source>
        <strain evidence="6">Expedition CK06-06</strain>
    </source>
</reference>
<evidence type="ECO:0000256" key="4">
    <source>
        <dbReference type="ARBA" id="ARBA00023002"/>
    </source>
</evidence>
<dbReference type="GO" id="GO:0016491">
    <property type="term" value="F:oxidoreductase activity"/>
    <property type="evidence" value="ECO:0007669"/>
    <property type="project" value="UniProtKB-KW"/>
</dbReference>
<proteinExistence type="predicted"/>
<dbReference type="PRINTS" id="PR00411">
    <property type="entry name" value="PNDRDTASEI"/>
</dbReference>
<feature type="domain" description="FAD/NAD(P)-binding" evidence="5">
    <location>
        <begin position="1"/>
        <end position="243"/>
    </location>
</feature>
<accession>X0T425</accession>
<dbReference type="Gene3D" id="3.40.50.720">
    <property type="entry name" value="NAD(P)-binding Rossmann-like Domain"/>
    <property type="match status" value="1"/>
</dbReference>
<evidence type="ECO:0000256" key="2">
    <source>
        <dbReference type="ARBA" id="ARBA00022630"/>
    </source>
</evidence>
<dbReference type="InterPro" id="IPR051793">
    <property type="entry name" value="NADH:flavin_oxidoreductase"/>
</dbReference>
<evidence type="ECO:0000313" key="6">
    <source>
        <dbReference type="EMBL" id="GAF87954.1"/>
    </source>
</evidence>
<sequence length="252" mass="26898">PAGIMAATMAARRGHRVTLFERENHIGGQFHIASLPPFKDEICAYVRFLERELRAAGVEMLLGHEATASQLAETRPDVVVLATGGRPLIPDIPGVYGDNVVTAHDVISGKAPTGNRVLIAGGGVVGCETADLLASGGRKVTVVEMLPNVASDMVIWLRLLLLQRLKQSQVTILTSTTIVEFTHDGAVIERERQQEIITGMDTIVLALGIEPADDLSDALRDKIPEIFVIGDAESPGKARDAITAGAEVGRQI</sequence>
<dbReference type="Pfam" id="PF07992">
    <property type="entry name" value="Pyr_redox_2"/>
    <property type="match status" value="1"/>
</dbReference>
<protein>
    <recommendedName>
        <fullName evidence="5">FAD/NAD(P)-binding domain-containing protein</fullName>
    </recommendedName>
</protein>
<dbReference type="EMBL" id="BARS01016526">
    <property type="protein sequence ID" value="GAF87954.1"/>
    <property type="molecule type" value="Genomic_DNA"/>
</dbReference>
<dbReference type="AlphaFoldDB" id="X0T425"/>
<evidence type="ECO:0000259" key="5">
    <source>
        <dbReference type="Pfam" id="PF07992"/>
    </source>
</evidence>
<dbReference type="PRINTS" id="PR00368">
    <property type="entry name" value="FADPNR"/>
</dbReference>
<evidence type="ECO:0000256" key="1">
    <source>
        <dbReference type="ARBA" id="ARBA00001917"/>
    </source>
</evidence>
<dbReference type="InterPro" id="IPR036188">
    <property type="entry name" value="FAD/NAD-bd_sf"/>
</dbReference>
<organism evidence="6">
    <name type="scientific">marine sediment metagenome</name>
    <dbReference type="NCBI Taxonomy" id="412755"/>
    <lineage>
        <taxon>unclassified sequences</taxon>
        <taxon>metagenomes</taxon>
        <taxon>ecological metagenomes</taxon>
    </lineage>
</organism>